<feature type="transmembrane region" description="Helical" evidence="1">
    <location>
        <begin position="89"/>
        <end position="107"/>
    </location>
</feature>
<feature type="transmembrane region" description="Helical" evidence="1">
    <location>
        <begin position="119"/>
        <end position="139"/>
    </location>
</feature>
<evidence type="ECO:0000313" key="3">
    <source>
        <dbReference type="EMBL" id="KAJ7624743.1"/>
    </source>
</evidence>
<dbReference type="Proteomes" id="UP001221142">
    <property type="component" value="Unassembled WGS sequence"/>
</dbReference>
<evidence type="ECO:0000313" key="4">
    <source>
        <dbReference type="Proteomes" id="UP001221142"/>
    </source>
</evidence>
<evidence type="ECO:0000256" key="1">
    <source>
        <dbReference type="SAM" id="Phobius"/>
    </source>
</evidence>
<feature type="transmembrane region" description="Helical" evidence="1">
    <location>
        <begin position="12"/>
        <end position="30"/>
    </location>
</feature>
<protein>
    <recommendedName>
        <fullName evidence="2">DUF6533 domain-containing protein</fullName>
    </recommendedName>
</protein>
<dbReference type="AlphaFoldDB" id="A0AAD7FHS3"/>
<keyword evidence="4" id="KW-1185">Reference proteome</keyword>
<keyword evidence="1" id="KW-0812">Transmembrane</keyword>
<proteinExistence type="predicted"/>
<name>A0AAD7FHS3_9AGAR</name>
<sequence>MNASEIQAEVNAGYYLGAISFALLFHEYFITLDIEVERYWTGTHSLPTVLFFLNRYVTLLGNIPVIVENYWVAPPTPQKIATCIALQSYHRYFFIVGQIIVGAMLMLRTYALYERSKRVAALMAAFSIAVVVVCFWSTLVKAGQSGDNLPLPIGCTFAVTDSQNVAFIISWAAMSVFDCMIFLLTLGRALTPRSREGTHLLTVLLRDGSIYFGVMMVCNVANILTFVLGGAYSRGVGATLTNIISSIMISRLMLNLRDPELRRRGQAVDDDDEDDTELAEFSTFMMSLATVVERPRDSFVI</sequence>
<feature type="transmembrane region" description="Helical" evidence="1">
    <location>
        <begin position="166"/>
        <end position="187"/>
    </location>
</feature>
<gene>
    <name evidence="3" type="ORF">FB45DRAFT_924136</name>
</gene>
<dbReference type="Pfam" id="PF20151">
    <property type="entry name" value="DUF6533"/>
    <property type="match status" value="1"/>
</dbReference>
<feature type="transmembrane region" description="Helical" evidence="1">
    <location>
        <begin position="208"/>
        <end position="229"/>
    </location>
</feature>
<keyword evidence="1" id="KW-0472">Membrane</keyword>
<reference evidence="3" key="1">
    <citation type="submission" date="2023-03" db="EMBL/GenBank/DDBJ databases">
        <title>Massive genome expansion in bonnet fungi (Mycena s.s.) driven by repeated elements and novel gene families across ecological guilds.</title>
        <authorList>
            <consortium name="Lawrence Berkeley National Laboratory"/>
            <person name="Harder C.B."/>
            <person name="Miyauchi S."/>
            <person name="Viragh M."/>
            <person name="Kuo A."/>
            <person name="Thoen E."/>
            <person name="Andreopoulos B."/>
            <person name="Lu D."/>
            <person name="Skrede I."/>
            <person name="Drula E."/>
            <person name="Henrissat B."/>
            <person name="Morin E."/>
            <person name="Kohler A."/>
            <person name="Barry K."/>
            <person name="LaButti K."/>
            <person name="Morin E."/>
            <person name="Salamov A."/>
            <person name="Lipzen A."/>
            <person name="Mereny Z."/>
            <person name="Hegedus B."/>
            <person name="Baldrian P."/>
            <person name="Stursova M."/>
            <person name="Weitz H."/>
            <person name="Taylor A."/>
            <person name="Grigoriev I.V."/>
            <person name="Nagy L.G."/>
            <person name="Martin F."/>
            <person name="Kauserud H."/>
        </authorList>
    </citation>
    <scope>NUCLEOTIDE SEQUENCE</scope>
    <source>
        <strain evidence="3">9284</strain>
    </source>
</reference>
<keyword evidence="1" id="KW-1133">Transmembrane helix</keyword>
<comment type="caution">
    <text evidence="3">The sequence shown here is derived from an EMBL/GenBank/DDBJ whole genome shotgun (WGS) entry which is preliminary data.</text>
</comment>
<organism evidence="3 4">
    <name type="scientific">Roridomyces roridus</name>
    <dbReference type="NCBI Taxonomy" id="1738132"/>
    <lineage>
        <taxon>Eukaryota</taxon>
        <taxon>Fungi</taxon>
        <taxon>Dikarya</taxon>
        <taxon>Basidiomycota</taxon>
        <taxon>Agaricomycotina</taxon>
        <taxon>Agaricomycetes</taxon>
        <taxon>Agaricomycetidae</taxon>
        <taxon>Agaricales</taxon>
        <taxon>Marasmiineae</taxon>
        <taxon>Mycenaceae</taxon>
        <taxon>Roridomyces</taxon>
    </lineage>
</organism>
<feature type="transmembrane region" description="Helical" evidence="1">
    <location>
        <begin position="235"/>
        <end position="254"/>
    </location>
</feature>
<evidence type="ECO:0000259" key="2">
    <source>
        <dbReference type="Pfam" id="PF20151"/>
    </source>
</evidence>
<accession>A0AAD7FHS3</accession>
<dbReference type="EMBL" id="JARKIF010000013">
    <property type="protein sequence ID" value="KAJ7624743.1"/>
    <property type="molecule type" value="Genomic_DNA"/>
</dbReference>
<feature type="domain" description="DUF6533" evidence="2">
    <location>
        <begin position="15"/>
        <end position="60"/>
    </location>
</feature>
<dbReference type="InterPro" id="IPR045340">
    <property type="entry name" value="DUF6533"/>
</dbReference>